<dbReference type="InterPro" id="IPR051532">
    <property type="entry name" value="Ester_Hydrolysis_Enzymes"/>
</dbReference>
<name>A0A521CJL8_9SPHI</name>
<dbReference type="CDD" id="cd01822">
    <property type="entry name" value="Lysophospholipase_L1_like"/>
    <property type="match status" value="1"/>
</dbReference>
<feature type="chain" id="PRO_5021845166" evidence="1">
    <location>
        <begin position="20"/>
        <end position="234"/>
    </location>
</feature>
<dbReference type="PANTHER" id="PTHR30383">
    <property type="entry name" value="THIOESTERASE 1/PROTEASE 1/LYSOPHOSPHOLIPASE L1"/>
    <property type="match status" value="1"/>
</dbReference>
<dbReference type="InterPro" id="IPR013830">
    <property type="entry name" value="SGNH_hydro"/>
</dbReference>
<reference evidence="3 4" key="1">
    <citation type="submission" date="2017-05" db="EMBL/GenBank/DDBJ databases">
        <authorList>
            <person name="Varghese N."/>
            <person name="Submissions S."/>
        </authorList>
    </citation>
    <scope>NUCLEOTIDE SEQUENCE [LARGE SCALE GENOMIC DNA]</scope>
    <source>
        <strain evidence="3 4">DSM 19036</strain>
    </source>
</reference>
<dbReference type="SUPFAM" id="SSF52266">
    <property type="entry name" value="SGNH hydrolase"/>
    <property type="match status" value="1"/>
</dbReference>
<dbReference type="RefSeq" id="WP_142527732.1">
    <property type="nucleotide sequence ID" value="NZ_CBCSJO010000001.1"/>
</dbReference>
<feature type="signal peptide" evidence="1">
    <location>
        <begin position="1"/>
        <end position="19"/>
    </location>
</feature>
<dbReference type="OrthoDB" id="9786188at2"/>
<dbReference type="PROSITE" id="PS51257">
    <property type="entry name" value="PROKAR_LIPOPROTEIN"/>
    <property type="match status" value="1"/>
</dbReference>
<feature type="domain" description="SGNH hydrolase-type esterase" evidence="2">
    <location>
        <begin position="58"/>
        <end position="221"/>
    </location>
</feature>
<dbReference type="InterPro" id="IPR036514">
    <property type="entry name" value="SGNH_hydro_sf"/>
</dbReference>
<organism evidence="3 4">
    <name type="scientific">Pedobacter westerhofensis</name>
    <dbReference type="NCBI Taxonomy" id="425512"/>
    <lineage>
        <taxon>Bacteria</taxon>
        <taxon>Pseudomonadati</taxon>
        <taxon>Bacteroidota</taxon>
        <taxon>Sphingobacteriia</taxon>
        <taxon>Sphingobacteriales</taxon>
        <taxon>Sphingobacteriaceae</taxon>
        <taxon>Pedobacter</taxon>
    </lineage>
</organism>
<evidence type="ECO:0000259" key="2">
    <source>
        <dbReference type="Pfam" id="PF13472"/>
    </source>
</evidence>
<sequence>MRSFKFSSFQYIIFTLLIAALSGCSGNNKSGNDDKAADTPAVAAAKAVKAGNIKNILFFGTSLTAGLGVDPDEAFPALIQHKADSLKLPYKIINAGLSGETSADGKSRIDWLLRQPVAIFVLELGANDGLRGIPVQETAVNLQAIIDKVKKKYPDAKLVLAGMQMPPSMGEKYTVPFRELFPALAKKNKMAFIPFLLKGVGGMPKLIQEDGLHPTAKGHQILAQNVWEVLQPLL</sequence>
<dbReference type="Gene3D" id="3.40.50.1110">
    <property type="entry name" value="SGNH hydrolase"/>
    <property type="match status" value="1"/>
</dbReference>
<dbReference type="Proteomes" id="UP000320300">
    <property type="component" value="Unassembled WGS sequence"/>
</dbReference>
<dbReference type="EMBL" id="FXTN01000004">
    <property type="protein sequence ID" value="SMO59585.1"/>
    <property type="molecule type" value="Genomic_DNA"/>
</dbReference>
<evidence type="ECO:0000313" key="4">
    <source>
        <dbReference type="Proteomes" id="UP000320300"/>
    </source>
</evidence>
<dbReference type="Pfam" id="PF13472">
    <property type="entry name" value="Lipase_GDSL_2"/>
    <property type="match status" value="1"/>
</dbReference>
<evidence type="ECO:0000313" key="3">
    <source>
        <dbReference type="EMBL" id="SMO59585.1"/>
    </source>
</evidence>
<keyword evidence="4" id="KW-1185">Reference proteome</keyword>
<dbReference type="PANTHER" id="PTHR30383:SF5">
    <property type="entry name" value="SGNH HYDROLASE-TYPE ESTERASE DOMAIN-CONTAINING PROTEIN"/>
    <property type="match status" value="1"/>
</dbReference>
<evidence type="ECO:0000256" key="1">
    <source>
        <dbReference type="SAM" id="SignalP"/>
    </source>
</evidence>
<dbReference type="AlphaFoldDB" id="A0A521CJL8"/>
<proteinExistence type="predicted"/>
<protein>
    <submittedName>
        <fullName evidence="3">Acyl-CoA thioesterase-1</fullName>
    </submittedName>
</protein>
<accession>A0A521CJL8</accession>
<keyword evidence="1" id="KW-0732">Signal</keyword>
<gene>
    <name evidence="3" type="ORF">SAMN06265348_1046</name>
</gene>
<dbReference type="GO" id="GO:0004622">
    <property type="term" value="F:phosphatidylcholine lysophospholipase activity"/>
    <property type="evidence" value="ECO:0007669"/>
    <property type="project" value="TreeGrafter"/>
</dbReference>